<keyword evidence="2" id="KW-1185">Reference proteome</keyword>
<dbReference type="AlphaFoldDB" id="A0A813DTQ8"/>
<sequence>QLRLLRPRAGSGALRESPACSARETYQDGGQCMLLVKVEVDERLASEDLEVSTSRLVVRLRLRSKWLSVMLPCRVRADAAGPVRLSKLGRSLRISLPMD</sequence>
<gene>
    <name evidence="1" type="ORF">PGLA1383_LOCUS8663</name>
</gene>
<comment type="caution">
    <text evidence="1">The sequence shown here is derived from an EMBL/GenBank/DDBJ whole genome shotgun (WGS) entry which is preliminary data.</text>
</comment>
<dbReference type="EMBL" id="CAJNNV010003980">
    <property type="protein sequence ID" value="CAE8589933.1"/>
    <property type="molecule type" value="Genomic_DNA"/>
</dbReference>
<proteinExistence type="predicted"/>
<feature type="non-terminal residue" evidence="1">
    <location>
        <position position="1"/>
    </location>
</feature>
<accession>A0A813DTQ8</accession>
<evidence type="ECO:0008006" key="3">
    <source>
        <dbReference type="Google" id="ProtNLM"/>
    </source>
</evidence>
<protein>
    <recommendedName>
        <fullName evidence="3">PIH1D1/2/3 CS-like domain-containing protein</fullName>
    </recommendedName>
</protein>
<name>A0A813DTQ8_POLGL</name>
<evidence type="ECO:0000313" key="2">
    <source>
        <dbReference type="Proteomes" id="UP000654075"/>
    </source>
</evidence>
<reference evidence="1" key="1">
    <citation type="submission" date="2021-02" db="EMBL/GenBank/DDBJ databases">
        <authorList>
            <person name="Dougan E. K."/>
            <person name="Rhodes N."/>
            <person name="Thang M."/>
            <person name="Chan C."/>
        </authorList>
    </citation>
    <scope>NUCLEOTIDE SEQUENCE</scope>
</reference>
<dbReference type="Proteomes" id="UP000654075">
    <property type="component" value="Unassembled WGS sequence"/>
</dbReference>
<evidence type="ECO:0000313" key="1">
    <source>
        <dbReference type="EMBL" id="CAE8589933.1"/>
    </source>
</evidence>
<organism evidence="1 2">
    <name type="scientific">Polarella glacialis</name>
    <name type="common">Dinoflagellate</name>
    <dbReference type="NCBI Taxonomy" id="89957"/>
    <lineage>
        <taxon>Eukaryota</taxon>
        <taxon>Sar</taxon>
        <taxon>Alveolata</taxon>
        <taxon>Dinophyceae</taxon>
        <taxon>Suessiales</taxon>
        <taxon>Suessiaceae</taxon>
        <taxon>Polarella</taxon>
    </lineage>
</organism>